<reference evidence="2" key="1">
    <citation type="submission" date="2023-02" db="EMBL/GenBank/DDBJ databases">
        <title>Identification and recombinant expression of a fungal hydrolase from Papiliotrema laurentii that hydrolyzes apple cutin and clears colloidal polyester polyurethane.</title>
        <authorList>
            <consortium name="DOE Joint Genome Institute"/>
            <person name="Roman V.A."/>
            <person name="Bojanowski C."/>
            <person name="Crable B.R."/>
            <person name="Wagner D.N."/>
            <person name="Hung C.S."/>
            <person name="Nadeau L.J."/>
            <person name="Schratz L."/>
            <person name="Haridas S."/>
            <person name="Pangilinan J."/>
            <person name="Lipzen A."/>
            <person name="Na H."/>
            <person name="Yan M."/>
            <person name="Ng V."/>
            <person name="Grigoriev I.V."/>
            <person name="Spatafora J.W."/>
            <person name="Barlow D."/>
            <person name="Biffinger J."/>
            <person name="Kelley-Loughnane N."/>
            <person name="Varaljay V.A."/>
            <person name="Crookes-Goodson W.J."/>
        </authorList>
    </citation>
    <scope>NUCLEOTIDE SEQUENCE</scope>
    <source>
        <strain evidence="2">5307AH</strain>
    </source>
</reference>
<dbReference type="AlphaFoldDB" id="A0AAD9CX70"/>
<dbReference type="SUPFAM" id="SSF56281">
    <property type="entry name" value="Metallo-hydrolase/oxidoreductase"/>
    <property type="match status" value="1"/>
</dbReference>
<sequence>MSSAYIAQMTPMNTEHERLSDVLKLSAHVTRVLGQNPGFMTLQGTNTYLLQPPSNNMAPLILIDTSSPHTAQQYVDCLFTYLFHLGLESGNRETHFESYYAAQSLKNWPEEERDAVKAKVVGMRREDPSTQELHRTEYGTYGRWAPSAKKERRLPPIEHIILTHRHLDHVGALPLLLKTLQEHGCPPPKLWKLPSPDEAELAASPDARDRATSDAALWATLTPGTFTPLSPLQPFHPVMPGLMISIIDPVYRHLLKHDEAGKPKWNEVPEIARVSLRCLKTPGHTADSISLVLCEGEKGVFTGDTVLGQGTTVFTDLAAYMSSLKTLLALKPSVLYPAHGPHITDREAVTRHLTEYITHRQQREDQLVKLLQDLAANPTTLRERMADLHEKVFQASVAEDKYNHEFFSGKPYHPKITEKDKDGKDVQISDEKLAKMREEEAVERRAAVLAKYPLSSSSASMALICRLLYQSDKETLVNSAAKSIGAHLRKLESEGKVKKVKTRLPKVTEGQISEDLEDVDAWQWAGELGSGEAEAKPNTE</sequence>
<dbReference type="InterPro" id="IPR050662">
    <property type="entry name" value="Sec-metab_biosynth-thioest"/>
</dbReference>
<accession>A0AAD9CX70</accession>
<dbReference type="Pfam" id="PF17778">
    <property type="entry name" value="WHD_BLACT"/>
    <property type="match status" value="1"/>
</dbReference>
<protein>
    <submittedName>
        <fullName evidence="2">Beta-lactamase-like protein</fullName>
    </submittedName>
</protein>
<evidence type="ECO:0000313" key="3">
    <source>
        <dbReference type="Proteomes" id="UP001182556"/>
    </source>
</evidence>
<dbReference type="InterPro" id="IPR036388">
    <property type="entry name" value="WH-like_DNA-bd_sf"/>
</dbReference>
<dbReference type="PANTHER" id="PTHR23131:SF0">
    <property type="entry name" value="ENDORIBONUCLEASE LACTB2"/>
    <property type="match status" value="1"/>
</dbReference>
<dbReference type="Gene3D" id="3.60.15.10">
    <property type="entry name" value="Ribonuclease Z/Hydroxyacylglutathione hydrolase-like"/>
    <property type="match status" value="2"/>
</dbReference>
<evidence type="ECO:0000313" key="2">
    <source>
        <dbReference type="EMBL" id="KAK1923717.1"/>
    </source>
</evidence>
<comment type="caution">
    <text evidence="2">The sequence shown here is derived from an EMBL/GenBank/DDBJ whole genome shotgun (WGS) entry which is preliminary data.</text>
</comment>
<gene>
    <name evidence="2" type="ORF">DB88DRAFT_511256</name>
</gene>
<dbReference type="Pfam" id="PF00753">
    <property type="entry name" value="Lactamase_B"/>
    <property type="match status" value="1"/>
</dbReference>
<organism evidence="2 3">
    <name type="scientific">Papiliotrema laurentii</name>
    <name type="common">Cryptococcus laurentii</name>
    <dbReference type="NCBI Taxonomy" id="5418"/>
    <lineage>
        <taxon>Eukaryota</taxon>
        <taxon>Fungi</taxon>
        <taxon>Dikarya</taxon>
        <taxon>Basidiomycota</taxon>
        <taxon>Agaricomycotina</taxon>
        <taxon>Tremellomycetes</taxon>
        <taxon>Tremellales</taxon>
        <taxon>Rhynchogastremaceae</taxon>
        <taxon>Papiliotrema</taxon>
    </lineage>
</organism>
<dbReference type="Gene3D" id="1.10.10.10">
    <property type="entry name" value="Winged helix-like DNA-binding domain superfamily/Winged helix DNA-binding domain"/>
    <property type="match status" value="1"/>
</dbReference>
<dbReference type="SMART" id="SM00849">
    <property type="entry name" value="Lactamase_B"/>
    <property type="match status" value="1"/>
</dbReference>
<proteinExistence type="predicted"/>
<dbReference type="EMBL" id="JAODAN010000006">
    <property type="protein sequence ID" value="KAK1923717.1"/>
    <property type="molecule type" value="Genomic_DNA"/>
</dbReference>
<evidence type="ECO:0000259" key="1">
    <source>
        <dbReference type="SMART" id="SM00849"/>
    </source>
</evidence>
<dbReference type="GO" id="GO:0044550">
    <property type="term" value="P:secondary metabolite biosynthetic process"/>
    <property type="evidence" value="ECO:0007669"/>
    <property type="project" value="TreeGrafter"/>
</dbReference>
<feature type="domain" description="Metallo-beta-lactamase" evidence="1">
    <location>
        <begin position="44"/>
        <end position="339"/>
    </location>
</feature>
<dbReference type="InterPro" id="IPR041516">
    <property type="entry name" value="LACTB2_WH"/>
</dbReference>
<dbReference type="InterPro" id="IPR001279">
    <property type="entry name" value="Metallo-B-lactamas"/>
</dbReference>
<dbReference type="PANTHER" id="PTHR23131">
    <property type="entry name" value="ENDORIBONUCLEASE LACTB2"/>
    <property type="match status" value="1"/>
</dbReference>
<dbReference type="Proteomes" id="UP001182556">
    <property type="component" value="Unassembled WGS sequence"/>
</dbReference>
<keyword evidence="3" id="KW-1185">Reference proteome</keyword>
<name>A0AAD9CX70_PAPLA</name>
<dbReference type="InterPro" id="IPR036866">
    <property type="entry name" value="RibonucZ/Hydroxyglut_hydro"/>
</dbReference>